<evidence type="ECO:0000256" key="2">
    <source>
        <dbReference type="ARBA" id="ARBA00022448"/>
    </source>
</evidence>
<organism evidence="7 8">
    <name type="scientific">Aquimarina gracilis</name>
    <dbReference type="NCBI Taxonomy" id="874422"/>
    <lineage>
        <taxon>Bacteria</taxon>
        <taxon>Pseudomonadati</taxon>
        <taxon>Bacteroidota</taxon>
        <taxon>Flavobacteriia</taxon>
        <taxon>Flavobacteriales</taxon>
        <taxon>Flavobacteriaceae</taxon>
        <taxon>Aquimarina</taxon>
    </lineage>
</organism>
<reference evidence="7 8" key="1">
    <citation type="journal article" date="2013" name="Int. J. Syst. Evol. Microbiol.">
        <title>Aquimarina gracilis sp. nov., isolated from the gut microflora of a mussel, Mytilus coruscus, and emended description of Aquimarina spongiae.</title>
        <authorList>
            <person name="Park S.C."/>
            <person name="Choe H.N."/>
            <person name="Baik K.S."/>
            <person name="Seong C.N."/>
        </authorList>
    </citation>
    <scope>NUCLEOTIDE SEQUENCE [LARGE SCALE GENOMIC DNA]</scope>
    <source>
        <strain evidence="7 8">PSC32</strain>
    </source>
</reference>
<dbReference type="Pfam" id="PF00005">
    <property type="entry name" value="ABC_tran"/>
    <property type="match status" value="1"/>
</dbReference>
<comment type="caution">
    <text evidence="7">The sequence shown here is derived from an EMBL/GenBank/DDBJ whole genome shotgun (WGS) entry which is preliminary data.</text>
</comment>
<evidence type="ECO:0000313" key="8">
    <source>
        <dbReference type="Proteomes" id="UP001327027"/>
    </source>
</evidence>
<gene>
    <name evidence="7" type="ORF">U6A24_09265</name>
</gene>
<evidence type="ECO:0000313" key="7">
    <source>
        <dbReference type="EMBL" id="MEB3345648.1"/>
    </source>
</evidence>
<dbReference type="CDD" id="cd03255">
    <property type="entry name" value="ABC_MJ0796_LolCDE_FtsE"/>
    <property type="match status" value="1"/>
</dbReference>
<keyword evidence="5" id="KW-1278">Translocase</keyword>
<keyword evidence="4 7" id="KW-0067">ATP-binding</keyword>
<dbReference type="InterPro" id="IPR017871">
    <property type="entry name" value="ABC_transporter-like_CS"/>
</dbReference>
<keyword evidence="2" id="KW-0813">Transport</keyword>
<dbReference type="PROSITE" id="PS50893">
    <property type="entry name" value="ABC_TRANSPORTER_2"/>
    <property type="match status" value="1"/>
</dbReference>
<dbReference type="PROSITE" id="PS00211">
    <property type="entry name" value="ABC_TRANSPORTER_1"/>
    <property type="match status" value="1"/>
</dbReference>
<evidence type="ECO:0000259" key="6">
    <source>
        <dbReference type="PROSITE" id="PS50893"/>
    </source>
</evidence>
<evidence type="ECO:0000256" key="3">
    <source>
        <dbReference type="ARBA" id="ARBA00022741"/>
    </source>
</evidence>
<proteinExistence type="inferred from homology"/>
<evidence type="ECO:0000256" key="5">
    <source>
        <dbReference type="ARBA" id="ARBA00022967"/>
    </source>
</evidence>
<comment type="similarity">
    <text evidence="1">Belongs to the ABC transporter superfamily.</text>
</comment>
<dbReference type="RefSeq" id="WP_324179680.1">
    <property type="nucleotide sequence ID" value="NZ_BAABAW010000007.1"/>
</dbReference>
<dbReference type="SMART" id="SM00382">
    <property type="entry name" value="AAA"/>
    <property type="match status" value="1"/>
</dbReference>
<dbReference type="PANTHER" id="PTHR42798:SF2">
    <property type="entry name" value="ABC TRANSPORTER ATP-BINDING PROTEIN MG467-RELATED"/>
    <property type="match status" value="1"/>
</dbReference>
<dbReference type="InterPro" id="IPR003439">
    <property type="entry name" value="ABC_transporter-like_ATP-bd"/>
</dbReference>
<accession>A0ABU5ZV88</accession>
<name>A0ABU5ZV88_9FLAO</name>
<dbReference type="EMBL" id="JAYKLX010000004">
    <property type="protein sequence ID" value="MEB3345648.1"/>
    <property type="molecule type" value="Genomic_DNA"/>
</dbReference>
<evidence type="ECO:0000256" key="1">
    <source>
        <dbReference type="ARBA" id="ARBA00005417"/>
    </source>
</evidence>
<protein>
    <submittedName>
        <fullName evidence="7">ABC transporter ATP-binding protein</fullName>
    </submittedName>
</protein>
<dbReference type="InterPro" id="IPR003593">
    <property type="entry name" value="AAA+_ATPase"/>
</dbReference>
<keyword evidence="8" id="KW-1185">Reference proteome</keyword>
<sequence length="220" mass="24612">MIQLKNIEKIYKTETVETAALNNVNLEIKKGDFASIMGPSGCGKSTLLHIMGLLDQPTDGEIIIDGNRIDSFSDKKLSKFRNENIGFIFQNYHLIKDLTILENVELPLMYGKVSSKKRKEMAKEALIRVGLEHRMKHFPSQLSGGQKQRAAIARAIVGKPALILADEPTGNLDSNMATEIMDVLEKLNVEDDTTLIMVTHDERMASRAKTNINLFDGQIR</sequence>
<dbReference type="Gene3D" id="3.40.50.300">
    <property type="entry name" value="P-loop containing nucleotide triphosphate hydrolases"/>
    <property type="match status" value="1"/>
</dbReference>
<dbReference type="SUPFAM" id="SSF52540">
    <property type="entry name" value="P-loop containing nucleoside triphosphate hydrolases"/>
    <property type="match status" value="1"/>
</dbReference>
<keyword evidence="3" id="KW-0547">Nucleotide-binding</keyword>
<dbReference type="Proteomes" id="UP001327027">
    <property type="component" value="Unassembled WGS sequence"/>
</dbReference>
<dbReference type="GO" id="GO:0005524">
    <property type="term" value="F:ATP binding"/>
    <property type="evidence" value="ECO:0007669"/>
    <property type="project" value="UniProtKB-KW"/>
</dbReference>
<dbReference type="InterPro" id="IPR017911">
    <property type="entry name" value="MacB-like_ATP-bd"/>
</dbReference>
<dbReference type="InterPro" id="IPR027417">
    <property type="entry name" value="P-loop_NTPase"/>
</dbReference>
<evidence type="ECO:0000256" key="4">
    <source>
        <dbReference type="ARBA" id="ARBA00022840"/>
    </source>
</evidence>
<feature type="domain" description="ABC transporter" evidence="6">
    <location>
        <begin position="2"/>
        <end position="220"/>
    </location>
</feature>
<dbReference type="PANTHER" id="PTHR42798">
    <property type="entry name" value="LIPOPROTEIN-RELEASING SYSTEM ATP-BINDING PROTEIN LOLD"/>
    <property type="match status" value="1"/>
</dbReference>